<dbReference type="InParanoid" id="A0A1E7EIU4"/>
<name>A0A1E7EIU4_9STRA</name>
<proteinExistence type="predicted"/>
<evidence type="ECO:0000256" key="1">
    <source>
        <dbReference type="SAM" id="Coils"/>
    </source>
</evidence>
<evidence type="ECO:0000313" key="2">
    <source>
        <dbReference type="EMBL" id="OEU05819.1"/>
    </source>
</evidence>
<gene>
    <name evidence="2" type="ORF">FRACYDRAFT_257992</name>
</gene>
<dbReference type="EMBL" id="KV784458">
    <property type="protein sequence ID" value="OEU05819.1"/>
    <property type="molecule type" value="Genomic_DNA"/>
</dbReference>
<protein>
    <submittedName>
        <fullName evidence="2">Uncharacterized protein</fullName>
    </submittedName>
</protein>
<organism evidence="2 3">
    <name type="scientific">Fragilariopsis cylindrus CCMP1102</name>
    <dbReference type="NCBI Taxonomy" id="635003"/>
    <lineage>
        <taxon>Eukaryota</taxon>
        <taxon>Sar</taxon>
        <taxon>Stramenopiles</taxon>
        <taxon>Ochrophyta</taxon>
        <taxon>Bacillariophyta</taxon>
        <taxon>Bacillariophyceae</taxon>
        <taxon>Bacillariophycidae</taxon>
        <taxon>Bacillariales</taxon>
        <taxon>Bacillariaceae</taxon>
        <taxon>Fragilariopsis</taxon>
    </lineage>
</organism>
<dbReference type="AlphaFoldDB" id="A0A1E7EIU4"/>
<keyword evidence="3" id="KW-1185">Reference proteome</keyword>
<evidence type="ECO:0000313" key="3">
    <source>
        <dbReference type="Proteomes" id="UP000095751"/>
    </source>
</evidence>
<accession>A0A1E7EIU4</accession>
<feature type="coiled-coil region" evidence="1">
    <location>
        <begin position="718"/>
        <end position="749"/>
    </location>
</feature>
<dbReference type="KEGG" id="fcy:FRACYDRAFT_257992"/>
<dbReference type="Proteomes" id="UP000095751">
    <property type="component" value="Unassembled WGS sequence"/>
</dbReference>
<sequence length="750" mass="82503">MTRNFNINFESPLASSGQNGFIAGGALANVPVSTPKEELPTKYCGGQIGGEGGSKMCIKQKAKCDVQCHKKLKAPFVKHRHLASGQYVLMGVGLQQDQAYLSHIVPVECFKADLATYANERRTVDNWDMFFRAIKQGVTDKEDVRLAADDADAIAQERESSGGSASPKKRTIDHRLLEEEYNTFGQFVNTRCIEDGGAESQEDISNSIDDLHAQMGFLTKKVKKTEMNQLSYPSDQTDRSLVSLRNLVGTRQEGMGPLSVMESVHNLTQIVGTRSEGEEEKSVMQLLAERKTQMTDSEVETFRTLVAINGPDLSILTSQLVSQLRQGINDRFKVPEAFFEHWTSREGLTARPQVYGDKLASKLDMLEAKLNSIVAAAPRSQQQSQARFDFRLNERAPEPASPSYGMGLQGLSLEHNQAEDQPGSTESMEQLMAAVRAIQHEVATIKEQLDDTVIDVGGVRFNTKRELQAWLKLNVRGQEENLVKGKISIHTLFPDALGLLGMILLDSTLAGGSLTRTMEYKAIAKKAGYHGEVDAAFMGSFDSSLPKVFGTAKADTDSRMIPMAMTPQKFDSGIPSTSFKSKIKKALDKQVRSLRGQAGELLTGEAKNVAKECINDAHGFVNDLMNWMTVTNITMKQEHGSATETDNWKYISQAVNAIFEKLAEERYEGNSASEIHEIVWSCFKGGKAQAAILAKDISGHSAVVDVLNQHLQASAVMKSEYTKTIEFLKKELDAVSKKANQALTAAQKKG</sequence>
<reference evidence="2 3" key="1">
    <citation type="submission" date="2016-09" db="EMBL/GenBank/DDBJ databases">
        <title>Extensive genetic diversity and differential bi-allelic expression allows diatom success in the polar Southern Ocean.</title>
        <authorList>
            <consortium name="DOE Joint Genome Institute"/>
            <person name="Mock T."/>
            <person name="Otillar R.P."/>
            <person name="Strauss J."/>
            <person name="Dupont C."/>
            <person name="Frickenhaus S."/>
            <person name="Maumus F."/>
            <person name="Mcmullan M."/>
            <person name="Sanges R."/>
            <person name="Schmutz J."/>
            <person name="Toseland A."/>
            <person name="Valas R."/>
            <person name="Veluchamy A."/>
            <person name="Ward B.J."/>
            <person name="Allen A."/>
            <person name="Barry K."/>
            <person name="Falciatore A."/>
            <person name="Ferrante M."/>
            <person name="Fortunato A.E."/>
            <person name="Gloeckner G."/>
            <person name="Gruber A."/>
            <person name="Hipkin R."/>
            <person name="Janech M."/>
            <person name="Kroth P."/>
            <person name="Leese F."/>
            <person name="Lindquist E."/>
            <person name="Lyon B.R."/>
            <person name="Martin J."/>
            <person name="Mayer C."/>
            <person name="Parker M."/>
            <person name="Quesneville H."/>
            <person name="Raymond J."/>
            <person name="Uhlig C."/>
            <person name="Valentin K.U."/>
            <person name="Worden A.Z."/>
            <person name="Armbrust E.V."/>
            <person name="Bowler C."/>
            <person name="Green B."/>
            <person name="Moulton V."/>
            <person name="Van Oosterhout C."/>
            <person name="Grigoriev I."/>
        </authorList>
    </citation>
    <scope>NUCLEOTIDE SEQUENCE [LARGE SCALE GENOMIC DNA]</scope>
    <source>
        <strain evidence="2 3">CCMP1102</strain>
    </source>
</reference>
<keyword evidence="1" id="KW-0175">Coiled coil</keyword>